<name>A0AAU6WM85_9FLAO</name>
<proteinExistence type="predicted"/>
<evidence type="ECO:0000313" key="2">
    <source>
        <dbReference type="Proteomes" id="UP001463665"/>
    </source>
</evidence>
<sequence>MLSFGQKKKEFSEIEISELIKNTIASVAGKRKSLTAPEVKKLVDLLTKAIEPVEQYLQQNPDKKESVRKFLKINDIIYVYQMKILFSGTRMDTFQKKLKERFLTHINGIKDFDLWKELATENWYLFLRSDHPITITFYDFIIEMYQTGNPDQKMHIAGLVREEIKMWKKTDFQLRTSLKEDMLEIIAENGFFSELQDYFVIEEYEHSYNLKVINELLKIDLEKAEKACKVIIDSNPHEKYDLPYYSILEKIYQENGSPADLAFIKRKIFWETRSIEDYIFITENDTDTEELKKFRNRALTLLKNTFLSAPENRGLYFAILDYEKNYKKMLDAIDRNTPTSIINLYAEKLYLTNKNKFLMAVKTRNEWSSTEEDEEVLADFLALKYDAAQLQDAFGKKHYGFGSDRFSKTVLSKVGLS</sequence>
<protein>
    <submittedName>
        <fullName evidence="1">Uncharacterized protein</fullName>
    </submittedName>
</protein>
<gene>
    <name evidence="1" type="ORF">AAFP95_17505</name>
</gene>
<dbReference type="RefSeq" id="WP_345765969.1">
    <property type="nucleotide sequence ID" value="NZ_CP154834.1"/>
</dbReference>
<organism evidence="1 2">
    <name type="scientific">Chryseobacterium endophyticum</name>
    <dbReference type="NCBI Taxonomy" id="1854762"/>
    <lineage>
        <taxon>Bacteria</taxon>
        <taxon>Pseudomonadati</taxon>
        <taxon>Bacteroidota</taxon>
        <taxon>Flavobacteriia</taxon>
        <taxon>Flavobacteriales</taxon>
        <taxon>Weeksellaceae</taxon>
        <taxon>Chryseobacterium group</taxon>
        <taxon>Chryseobacterium</taxon>
    </lineage>
</organism>
<reference evidence="1 2" key="1">
    <citation type="submission" date="2024-04" db="EMBL/GenBank/DDBJ databases">
        <title>Genome sequencing and assembly of rice foliar adapted Chryseobacterium endophyticum OsEnb-ALM-A6.</title>
        <authorList>
            <person name="Kumar S."/>
            <person name="Javed M."/>
            <person name="Chouhan V."/>
            <person name="Charishma K."/>
            <person name="Patel A."/>
            <person name="Kumar M."/>
            <person name="Sahu K.P."/>
            <person name="Kumar A."/>
        </authorList>
    </citation>
    <scope>NUCLEOTIDE SEQUENCE [LARGE SCALE GENOMIC DNA]</scope>
    <source>
        <strain evidence="1 2">OsEnb-ALM-A6</strain>
    </source>
</reference>
<dbReference type="EMBL" id="CP154834">
    <property type="protein sequence ID" value="XAO73511.1"/>
    <property type="molecule type" value="Genomic_DNA"/>
</dbReference>
<accession>A0AAU6WM85</accession>
<dbReference type="AlphaFoldDB" id="A0AAU6WM85"/>
<keyword evidence="2" id="KW-1185">Reference proteome</keyword>
<dbReference type="Proteomes" id="UP001463665">
    <property type="component" value="Chromosome"/>
</dbReference>
<evidence type="ECO:0000313" key="1">
    <source>
        <dbReference type="EMBL" id="XAO73511.1"/>
    </source>
</evidence>